<keyword evidence="2" id="KW-0812">Transmembrane</keyword>
<gene>
    <name evidence="3" type="ORF">BCR44DRAFT_45172</name>
</gene>
<feature type="region of interest" description="Disordered" evidence="1">
    <location>
        <begin position="284"/>
        <end position="328"/>
    </location>
</feature>
<comment type="caution">
    <text evidence="3">The sequence shown here is derived from an EMBL/GenBank/DDBJ whole genome shotgun (WGS) entry which is preliminary data.</text>
</comment>
<evidence type="ECO:0000313" key="4">
    <source>
        <dbReference type="Proteomes" id="UP000193411"/>
    </source>
</evidence>
<keyword evidence="2" id="KW-0472">Membrane</keyword>
<feature type="transmembrane region" description="Helical" evidence="2">
    <location>
        <begin position="95"/>
        <end position="117"/>
    </location>
</feature>
<evidence type="ECO:0000256" key="1">
    <source>
        <dbReference type="SAM" id="MobiDB-lite"/>
    </source>
</evidence>
<organism evidence="3 4">
    <name type="scientific">Catenaria anguillulae PL171</name>
    <dbReference type="NCBI Taxonomy" id="765915"/>
    <lineage>
        <taxon>Eukaryota</taxon>
        <taxon>Fungi</taxon>
        <taxon>Fungi incertae sedis</taxon>
        <taxon>Blastocladiomycota</taxon>
        <taxon>Blastocladiomycetes</taxon>
        <taxon>Blastocladiales</taxon>
        <taxon>Catenariaceae</taxon>
        <taxon>Catenaria</taxon>
    </lineage>
</organism>
<accession>A0A1Y2HG77</accession>
<feature type="transmembrane region" description="Helical" evidence="2">
    <location>
        <begin position="224"/>
        <end position="245"/>
    </location>
</feature>
<sequence>MSLNASDARQMSLNASNGMQRTVGLALAGMAIGIAYCTILIPPRTANVKIRFMVNVARYLAVITSLMTTFTGFHLTHLTFASALGPYRLVIPEGGWFLVSTLWFHQSFIAVMAYLLILRIKSIIPAASNHPKFVPVALAFATALISFPALMLLIAVGQTPDITQLLPNFFYQRMFKTSLAIQTTIIGTAAICTDMTILFKIGASRVNLALNDSHTRARLRRQMIIVSVNAAVTLIEVSVRTFAIFTTEVVSVDFYLKALNISVDIFTYCTIGVTVSDVLRAPTSQPAATSGSGTGSTSHGTASTTMKHTQSTGTATATNRLAKSGSQA</sequence>
<proteinExistence type="predicted"/>
<feature type="transmembrane region" description="Helical" evidence="2">
    <location>
        <begin position="138"/>
        <end position="159"/>
    </location>
</feature>
<reference evidence="3 4" key="1">
    <citation type="submission" date="2016-07" db="EMBL/GenBank/DDBJ databases">
        <title>Pervasive Adenine N6-methylation of Active Genes in Fungi.</title>
        <authorList>
            <consortium name="DOE Joint Genome Institute"/>
            <person name="Mondo S.J."/>
            <person name="Dannebaum R.O."/>
            <person name="Kuo R.C."/>
            <person name="Labutti K."/>
            <person name="Haridas S."/>
            <person name="Kuo A."/>
            <person name="Salamov A."/>
            <person name="Ahrendt S.R."/>
            <person name="Lipzen A."/>
            <person name="Sullivan W."/>
            <person name="Andreopoulos W.B."/>
            <person name="Clum A."/>
            <person name="Lindquist E."/>
            <person name="Daum C."/>
            <person name="Ramamoorthy G.K."/>
            <person name="Gryganskyi A."/>
            <person name="Culley D."/>
            <person name="Magnuson J.K."/>
            <person name="James T.Y."/>
            <person name="O'Malley M.A."/>
            <person name="Stajich J.E."/>
            <person name="Spatafora J.W."/>
            <person name="Visel A."/>
            <person name="Grigoriev I.V."/>
        </authorList>
    </citation>
    <scope>NUCLEOTIDE SEQUENCE [LARGE SCALE GENOMIC DNA]</scope>
    <source>
        <strain evidence="3 4">PL171</strain>
    </source>
</reference>
<dbReference type="Proteomes" id="UP000193411">
    <property type="component" value="Unassembled WGS sequence"/>
</dbReference>
<dbReference type="AlphaFoldDB" id="A0A1Y2HG77"/>
<evidence type="ECO:0000256" key="2">
    <source>
        <dbReference type="SAM" id="Phobius"/>
    </source>
</evidence>
<protein>
    <submittedName>
        <fullName evidence="3">Uncharacterized protein</fullName>
    </submittedName>
</protein>
<keyword evidence="4" id="KW-1185">Reference proteome</keyword>
<keyword evidence="2" id="KW-1133">Transmembrane helix</keyword>
<dbReference type="EMBL" id="MCFL01000035">
    <property type="protein sequence ID" value="ORZ33549.1"/>
    <property type="molecule type" value="Genomic_DNA"/>
</dbReference>
<evidence type="ECO:0000313" key="3">
    <source>
        <dbReference type="EMBL" id="ORZ33549.1"/>
    </source>
</evidence>
<feature type="compositionally biased region" description="Polar residues" evidence="1">
    <location>
        <begin position="306"/>
        <end position="328"/>
    </location>
</feature>
<feature type="transmembrane region" description="Helical" evidence="2">
    <location>
        <begin position="179"/>
        <end position="203"/>
    </location>
</feature>
<feature type="compositionally biased region" description="Low complexity" evidence="1">
    <location>
        <begin position="287"/>
        <end position="305"/>
    </location>
</feature>
<name>A0A1Y2HG77_9FUNG</name>
<feature type="transmembrane region" description="Helical" evidence="2">
    <location>
        <begin position="20"/>
        <end position="41"/>
    </location>
</feature>
<feature type="transmembrane region" description="Helical" evidence="2">
    <location>
        <begin position="53"/>
        <end position="75"/>
    </location>
</feature>